<dbReference type="AlphaFoldDB" id="A0A6L2LA70"/>
<dbReference type="InterPro" id="IPR036875">
    <property type="entry name" value="Znf_CCHC_sf"/>
</dbReference>
<organism evidence="2">
    <name type="scientific">Tanacetum cinerariifolium</name>
    <name type="common">Dalmatian daisy</name>
    <name type="synonym">Chrysanthemum cinerariifolium</name>
    <dbReference type="NCBI Taxonomy" id="118510"/>
    <lineage>
        <taxon>Eukaryota</taxon>
        <taxon>Viridiplantae</taxon>
        <taxon>Streptophyta</taxon>
        <taxon>Embryophyta</taxon>
        <taxon>Tracheophyta</taxon>
        <taxon>Spermatophyta</taxon>
        <taxon>Magnoliopsida</taxon>
        <taxon>eudicotyledons</taxon>
        <taxon>Gunneridae</taxon>
        <taxon>Pentapetalae</taxon>
        <taxon>asterids</taxon>
        <taxon>campanulids</taxon>
        <taxon>Asterales</taxon>
        <taxon>Asteraceae</taxon>
        <taxon>Asteroideae</taxon>
        <taxon>Anthemideae</taxon>
        <taxon>Anthemidinae</taxon>
        <taxon>Tanacetum</taxon>
    </lineage>
</organism>
<proteinExistence type="predicted"/>
<feature type="coiled-coil region" evidence="1">
    <location>
        <begin position="267"/>
        <end position="294"/>
    </location>
</feature>
<protein>
    <submittedName>
        <fullName evidence="2">Uncharacterized protein</fullName>
    </submittedName>
</protein>
<dbReference type="GO" id="GO:0008270">
    <property type="term" value="F:zinc ion binding"/>
    <property type="evidence" value="ECO:0007669"/>
    <property type="project" value="InterPro"/>
</dbReference>
<dbReference type="GO" id="GO:0003676">
    <property type="term" value="F:nucleic acid binding"/>
    <property type="evidence" value="ECO:0007669"/>
    <property type="project" value="InterPro"/>
</dbReference>
<reference evidence="2" key="1">
    <citation type="journal article" date="2019" name="Sci. Rep.">
        <title>Draft genome of Tanacetum cinerariifolium, the natural source of mosquito coil.</title>
        <authorList>
            <person name="Yamashiro T."/>
            <person name="Shiraishi A."/>
            <person name="Satake H."/>
            <person name="Nakayama K."/>
        </authorList>
    </citation>
    <scope>NUCLEOTIDE SEQUENCE</scope>
</reference>
<dbReference type="EMBL" id="BKCJ010003783">
    <property type="protein sequence ID" value="GEU57155.1"/>
    <property type="molecule type" value="Genomic_DNA"/>
</dbReference>
<accession>A0A6L2LA70</accession>
<evidence type="ECO:0000313" key="2">
    <source>
        <dbReference type="EMBL" id="GEU57155.1"/>
    </source>
</evidence>
<keyword evidence="1" id="KW-0175">Coiled coil</keyword>
<sequence length="404" mass="45209">MMEGLIVIIHGDNIEKTKMHTFVECHDVLRQQVDTYVVIRQITTHSLRITANVDGASTSIISSPITAEEKAQKKNDVKARSILLMGLSNKHLLTFSQYKDTKTLFNTIQARFGDLETMSFVDLYNNFKIVEQEVKRTVVLSSSSGSSYMAFLASPSSTNEVDIVSIQVSTASTPLALMSKRARRYFQRTGKKITINGSDTAGYDKTKVECFNFHKMGHFVRECISPRSQENMVAIDGASFDWSYMGDDEVPTNIALMDFSNSERIYIIALTLQLEKLKKEKESNQIKIKNFENASKTLDKLIGSQITDNSKTGLGFTSYNAVAPPPTGLFVPATIDLSSSGLEEFKKPEFESYAPKDSKSIRVDTSNVIKKVFNALVIKDWISNCDEDESEEVVVKSKNVQHKP</sequence>
<gene>
    <name evidence="2" type="ORF">Tci_029133</name>
</gene>
<dbReference type="SUPFAM" id="SSF57756">
    <property type="entry name" value="Retrovirus zinc finger-like domains"/>
    <property type="match status" value="1"/>
</dbReference>
<comment type="caution">
    <text evidence="2">The sequence shown here is derived from an EMBL/GenBank/DDBJ whole genome shotgun (WGS) entry which is preliminary data.</text>
</comment>
<evidence type="ECO:0000256" key="1">
    <source>
        <dbReference type="SAM" id="Coils"/>
    </source>
</evidence>
<name>A0A6L2LA70_TANCI</name>